<proteinExistence type="inferred from homology"/>
<dbReference type="PANTHER" id="PTHR10543:SF24">
    <property type="entry name" value="CAROTENOID ISOMEROOXYGENASE"/>
    <property type="match status" value="1"/>
</dbReference>
<dbReference type="GO" id="GO:0010436">
    <property type="term" value="F:carotenoid dioxygenase activity"/>
    <property type="evidence" value="ECO:0007669"/>
    <property type="project" value="TreeGrafter"/>
</dbReference>
<evidence type="ECO:0000256" key="1">
    <source>
        <dbReference type="ARBA" id="ARBA00006787"/>
    </source>
</evidence>
<protein>
    <submittedName>
        <fullName evidence="7">Uncharacterized protein</fullName>
    </submittedName>
</protein>
<evidence type="ECO:0000313" key="7">
    <source>
        <dbReference type="EnsemblMetazoa" id="BGLB037214-PA"/>
    </source>
</evidence>
<feature type="binding site" evidence="5">
    <location>
        <position position="802"/>
    </location>
    <ligand>
        <name>Fe cation</name>
        <dbReference type="ChEBI" id="CHEBI:24875"/>
        <note>catalytic</note>
    </ligand>
</feature>
<dbReference type="InterPro" id="IPR004294">
    <property type="entry name" value="Carotenoid_Oase"/>
</dbReference>
<feature type="chain" id="PRO_5013356407" evidence="6">
    <location>
        <begin position="24"/>
        <end position="1117"/>
    </location>
</feature>
<keyword evidence="6" id="KW-0732">Signal</keyword>
<dbReference type="VEuPathDB" id="VectorBase:BGLAX_046457"/>
<evidence type="ECO:0000256" key="3">
    <source>
        <dbReference type="ARBA" id="ARBA00023002"/>
    </source>
</evidence>
<keyword evidence="2 5" id="KW-0479">Metal-binding</keyword>
<accession>A0A2C9M0T3</accession>
<dbReference type="VEuPathDB" id="VectorBase:BGLAX_040137"/>
<dbReference type="EnsemblMetazoa" id="BGLB037214-RA">
    <property type="protein sequence ID" value="BGLB037214-PA"/>
    <property type="gene ID" value="BGLB037214"/>
</dbReference>
<feature type="binding site" evidence="5">
    <location>
        <position position="855"/>
    </location>
    <ligand>
        <name>Fe cation</name>
        <dbReference type="ChEBI" id="CHEBI:24875"/>
        <note>catalytic</note>
    </ligand>
</feature>
<dbReference type="GO" id="GO:0016121">
    <property type="term" value="P:carotene catabolic process"/>
    <property type="evidence" value="ECO:0007669"/>
    <property type="project" value="TreeGrafter"/>
</dbReference>
<keyword evidence="3" id="KW-0560">Oxidoreductase</keyword>
<comment type="similarity">
    <text evidence="1">Belongs to the carotenoid oxygenase family.</text>
</comment>
<dbReference type="KEGG" id="bgt:106057071"/>
<dbReference type="GO" id="GO:0003834">
    <property type="term" value="F:beta-carotene 15,15'-dioxygenase activity"/>
    <property type="evidence" value="ECO:0007669"/>
    <property type="project" value="TreeGrafter"/>
</dbReference>
<dbReference type="OrthoDB" id="407010at2759"/>
<dbReference type="GO" id="GO:0046872">
    <property type="term" value="F:metal ion binding"/>
    <property type="evidence" value="ECO:0007669"/>
    <property type="project" value="UniProtKB-KW"/>
</dbReference>
<dbReference type="RefSeq" id="XP_013069573.2">
    <property type="nucleotide sequence ID" value="XM_013214119.2"/>
</dbReference>
<feature type="binding site" evidence="5">
    <location>
        <position position="1111"/>
    </location>
    <ligand>
        <name>Fe cation</name>
        <dbReference type="ChEBI" id="CHEBI:24875"/>
        <note>catalytic</note>
    </ligand>
</feature>
<keyword evidence="4 5" id="KW-0408">Iron</keyword>
<evidence type="ECO:0000256" key="4">
    <source>
        <dbReference type="ARBA" id="ARBA00023004"/>
    </source>
</evidence>
<feature type="signal peptide" evidence="6">
    <location>
        <begin position="1"/>
        <end position="23"/>
    </location>
</feature>
<dbReference type="Pfam" id="PF03055">
    <property type="entry name" value="RPE65"/>
    <property type="match status" value="2"/>
</dbReference>
<reference evidence="7" key="1">
    <citation type="submission" date="2020-05" db="UniProtKB">
        <authorList>
            <consortium name="EnsemblMetazoa"/>
        </authorList>
    </citation>
    <scope>IDENTIFICATION</scope>
    <source>
        <strain evidence="7">BB02</strain>
    </source>
</reference>
<gene>
    <name evidence="7" type="primary">106057071</name>
</gene>
<dbReference type="STRING" id="6526.A0A2C9M0T3"/>
<evidence type="ECO:0000256" key="2">
    <source>
        <dbReference type="ARBA" id="ARBA00022723"/>
    </source>
</evidence>
<comment type="cofactor">
    <cofactor evidence="5">
        <name>Fe(2+)</name>
        <dbReference type="ChEBI" id="CHEBI:29033"/>
    </cofactor>
    <text evidence="5">Binds 1 Fe(2+) ion per subunit.</text>
</comment>
<evidence type="ECO:0000256" key="6">
    <source>
        <dbReference type="SAM" id="SignalP"/>
    </source>
</evidence>
<evidence type="ECO:0000256" key="5">
    <source>
        <dbReference type="PIRSR" id="PIRSR604294-1"/>
    </source>
</evidence>
<name>A0A2C9M0T3_BIOGL</name>
<dbReference type="GO" id="GO:0042574">
    <property type="term" value="P:retinal metabolic process"/>
    <property type="evidence" value="ECO:0007669"/>
    <property type="project" value="TreeGrafter"/>
</dbReference>
<dbReference type="AlphaFoldDB" id="A0A2C9M0T3"/>
<evidence type="ECO:0000313" key="8">
    <source>
        <dbReference type="Proteomes" id="UP000076420"/>
    </source>
</evidence>
<feature type="binding site" evidence="5">
    <location>
        <position position="920"/>
    </location>
    <ligand>
        <name>Fe cation</name>
        <dbReference type="ChEBI" id="CHEBI:24875"/>
        <note>catalytic</note>
    </ligand>
</feature>
<dbReference type="PANTHER" id="PTHR10543">
    <property type="entry name" value="BETA-CAROTENE DIOXYGENASE"/>
    <property type="match status" value="1"/>
</dbReference>
<sequence length="1117" mass="127169">MMINFLVQMLLTVCLVGQHCVLSEDKTSVPPFNHRKQEIKSVIQNNRTKSQQTDEGFNLLFQSNTEELLDVPVAFENPLPEWLTGNLVRNGLGMFEIGPRTFLHAFDGFAKLASWKFSGNSTVLFSTKFIKSDFYRASKKAKTIAPYLLFQSVEPAFSWLERLQCLMRGLDNMNVNILSFRNAKNGQPEYAALSDFWLVYKIGLENLTTEYKVSPKFISRNGNKWLSGKAFLDLLSSAHPLPEPGTQNYLTFLSSVSMLPLTKSIISLVRINSLKRRSVVAKWEVDRVPYMHSFSVTKTKAILLASPFYVNVFCMARKAEPFSCLDWYPEENGTLYVINLKSGKVRTISIQNVFSMHHVNAYDINNRKIIMDLSTYTSPNFVRFLQLKVLRDPVERNSFDAHARLRRFYIDLKRLQVHEIDLPPFPVQSLASKLDMPVINESFRSKKYCFVYGLVLKTDNVSLTNIAIVKKDLCNNGTGDIAWQQPGHYPVEPWFVPRPGGTSEDDGLLLVPVLDGQKRQSYLAILDAISLRLINRAYTPTHIPYSLHGRFFANELEVVRFLFISLLFLEGHDNVLFDDKNAILPSRQRNIGMMSQRRIKLNTADSDSDDKLNQTSDNGFNLLFQSNSEELLDVPVTFEKSLPSWLKGSLVRNGLGMFEIGPRTFLHAFDGFAKLASWKFSGNSTVLFSTKFIKSDFYRASKKAKTIAPYLSNQSVSPGFNLIEKLLCLIRGVDNMNVNIYEFRNSNNGKTEYAAMTDVWSVYKIGLENLTTEYKASPKLTSNKNNAWVLGKAFLDLLSSAHPLPEPGTQNYLTFLTSVAVLPWVKSKISLVRINSLKKRSVVSEWGVDRVPYMHSFAVTETKAILLANPFYVNTMCIMRKAEPFSCLDWHPKENGTLYVINLTSGKVMTITIHSFFCMHHVNAYDINDQVIIMDISTYPSPDIINAFQLSVMRDPFARNSFDAQAHLRRFHIDLKNLQVHELQLLPFPVFSLASRLDFPIINENFRSKKYCYVYGLVLKSDNVSFGNMAIVKKDMCYSGTGDRTWQQPGHYPVEPWFVPRPGGTSEDDGLLLVPVLDGQKRQSYLAILDAVSLRLINRAYTPTHIPYSLHGRFFAN</sequence>
<organism evidence="7 8">
    <name type="scientific">Biomphalaria glabrata</name>
    <name type="common">Bloodfluke planorb</name>
    <name type="synonym">Freshwater snail</name>
    <dbReference type="NCBI Taxonomy" id="6526"/>
    <lineage>
        <taxon>Eukaryota</taxon>
        <taxon>Metazoa</taxon>
        <taxon>Spiralia</taxon>
        <taxon>Lophotrochozoa</taxon>
        <taxon>Mollusca</taxon>
        <taxon>Gastropoda</taxon>
        <taxon>Heterobranchia</taxon>
        <taxon>Euthyneura</taxon>
        <taxon>Panpulmonata</taxon>
        <taxon>Hygrophila</taxon>
        <taxon>Lymnaeoidea</taxon>
        <taxon>Planorbidae</taxon>
        <taxon>Biomphalaria</taxon>
    </lineage>
</organism>
<dbReference type="Proteomes" id="UP000076420">
    <property type="component" value="Unassembled WGS sequence"/>
</dbReference>
<dbReference type="VEuPathDB" id="VectorBase:BGLB037214"/>